<dbReference type="EMBL" id="QJRN01000001">
    <property type="protein sequence ID" value="PYC43930.1"/>
    <property type="molecule type" value="Genomic_DNA"/>
</dbReference>
<sequence>MSIADKFKSFLDNIKVSNDEQISDRYGEITLALNKEFRDSDSSTANNLRVGSYGRWTAIKGISDLDMLYIMPAGKWGDYKNGGQSKLLQDTKNAIKARYPRTDIFVDSPVVRVLYTNFHVEVQPVFKQDDGSYLYPDTRNGGSWKTTKPREEMDAMKTVNEDYNRNLRRLCKMARAWKNKHGVGMGGLLIDTLAHNFIKANDDYKEKSYLYYDWMSRDFFKFLAGQPDKEYYAALGSGQRVKVKEKFQKAANKAYDLCLKAIEDNGKDTENAKWQKIYGRQFPSAVVVEKAEASTYKQDYRRTEEFVEDSYSVDIRNKLRIDCEVTQNGYRPDSLRNMLMRNFKLSPKKSLKFNIVEDDTSGDYDVYWKVLNRGDEAKRRDCVRGQVVQDSGLGKIEEHTNFSGDHIVECYIVKNNVVVAKDRIHVPIE</sequence>
<dbReference type="InterPro" id="IPR006116">
    <property type="entry name" value="NT_2-5OAS_ClassI-CCAase"/>
</dbReference>
<reference evidence="3 4" key="1">
    <citation type="submission" date="2018-06" db="EMBL/GenBank/DDBJ databases">
        <title>Pseudomonas diversity within urban Lake Michigan freshwaters.</title>
        <authorList>
            <person name="Batrich M."/>
            <person name="Hatzopoulos T."/>
            <person name="Putonti C."/>
        </authorList>
    </citation>
    <scope>NUCLEOTIDE SEQUENCE [LARGE SCALE GENOMIC DNA]</scope>
    <source>
        <strain evidence="3 4">MB-090624</strain>
    </source>
</reference>
<accession>A0A9Q6NBZ1</accession>
<comment type="caution">
    <text evidence="3">The sequence shown here is derived from an EMBL/GenBank/DDBJ whole genome shotgun (WGS) entry which is preliminary data.</text>
</comment>
<dbReference type="GO" id="GO:0016779">
    <property type="term" value="F:nucleotidyltransferase activity"/>
    <property type="evidence" value="ECO:0007669"/>
    <property type="project" value="InterPro"/>
</dbReference>
<dbReference type="InterPro" id="IPR043519">
    <property type="entry name" value="NT_sf"/>
</dbReference>
<evidence type="ECO:0000313" key="4">
    <source>
        <dbReference type="Proteomes" id="UP000248188"/>
    </source>
</evidence>
<proteinExistence type="predicted"/>
<dbReference type="GO" id="GO:0051607">
    <property type="term" value="P:defense response to virus"/>
    <property type="evidence" value="ECO:0007669"/>
    <property type="project" value="UniProtKB-KW"/>
</dbReference>
<dbReference type="RefSeq" id="WP_110651121.1">
    <property type="nucleotide sequence ID" value="NZ_QJRN01000001.1"/>
</dbReference>
<dbReference type="CDD" id="cd05400">
    <property type="entry name" value="NT_2-5OAS_ClassI-CCAase"/>
    <property type="match status" value="1"/>
</dbReference>
<dbReference type="InterPro" id="IPR040511">
    <property type="entry name" value="AGS_C"/>
</dbReference>
<feature type="domain" description="Adenylyl/Guanylyl and SMODS C-terminal sensor" evidence="2">
    <location>
        <begin position="302"/>
        <end position="429"/>
    </location>
</feature>
<organism evidence="3 4">
    <name type="scientific">Pseudomonas protegens</name>
    <dbReference type="NCBI Taxonomy" id="380021"/>
    <lineage>
        <taxon>Bacteria</taxon>
        <taxon>Pseudomonadati</taxon>
        <taxon>Pseudomonadota</taxon>
        <taxon>Gammaproteobacteria</taxon>
        <taxon>Pseudomonadales</taxon>
        <taxon>Pseudomonadaceae</taxon>
        <taxon>Pseudomonas</taxon>
    </lineage>
</organism>
<evidence type="ECO:0000259" key="2">
    <source>
        <dbReference type="Pfam" id="PF18134"/>
    </source>
</evidence>
<dbReference type="Pfam" id="PF18134">
    <property type="entry name" value="AGS_C"/>
    <property type="match status" value="1"/>
</dbReference>
<dbReference type="AlphaFoldDB" id="A0A9Q6NBZ1"/>
<evidence type="ECO:0000256" key="1">
    <source>
        <dbReference type="ARBA" id="ARBA00023118"/>
    </source>
</evidence>
<evidence type="ECO:0000313" key="3">
    <source>
        <dbReference type="EMBL" id="PYC43930.1"/>
    </source>
</evidence>
<protein>
    <submittedName>
        <fullName evidence="3">Nucleotidyltransferase</fullName>
    </submittedName>
</protein>
<gene>
    <name evidence="3" type="ORF">DMX08_02075</name>
</gene>
<dbReference type="Pfam" id="PF18144">
    <property type="entry name" value="SMODS"/>
    <property type="match status" value="1"/>
</dbReference>
<name>A0A9Q6NBZ1_9PSED</name>
<keyword evidence="1" id="KW-0051">Antiviral defense</keyword>
<dbReference type="Proteomes" id="UP000248188">
    <property type="component" value="Unassembled WGS sequence"/>
</dbReference>
<dbReference type="SUPFAM" id="SSF81301">
    <property type="entry name" value="Nucleotidyltransferase"/>
    <property type="match status" value="1"/>
</dbReference>